<dbReference type="InterPro" id="IPR028349">
    <property type="entry name" value="PafC-like"/>
</dbReference>
<dbReference type="Pfam" id="PF13280">
    <property type="entry name" value="WYL"/>
    <property type="match status" value="1"/>
</dbReference>
<dbReference type="PROSITE" id="PS00894">
    <property type="entry name" value="HTH_DEOR_1"/>
    <property type="match status" value="1"/>
</dbReference>
<evidence type="ECO:0000256" key="2">
    <source>
        <dbReference type="ARBA" id="ARBA00023125"/>
    </source>
</evidence>
<protein>
    <submittedName>
        <fullName evidence="5">Helix-turn-helix transcriptional regulator</fullName>
    </submittedName>
</protein>
<dbReference type="Gene3D" id="1.10.10.10">
    <property type="entry name" value="Winged helix-like DNA-binding domain superfamily/Winged helix DNA-binding domain"/>
    <property type="match status" value="1"/>
</dbReference>
<dbReference type="PROSITE" id="PS52050">
    <property type="entry name" value="WYL"/>
    <property type="match status" value="1"/>
</dbReference>
<dbReference type="PROSITE" id="PS51000">
    <property type="entry name" value="HTH_DEOR_2"/>
    <property type="match status" value="1"/>
</dbReference>
<keyword evidence="3" id="KW-0804">Transcription</keyword>
<comment type="caution">
    <text evidence="5">The sequence shown here is derived from an EMBL/GenBank/DDBJ whole genome shotgun (WGS) entry which is preliminary data.</text>
</comment>
<dbReference type="PANTHER" id="PTHR34580">
    <property type="match status" value="1"/>
</dbReference>
<dbReference type="Pfam" id="PF08279">
    <property type="entry name" value="HTH_11"/>
    <property type="match status" value="1"/>
</dbReference>
<keyword evidence="6" id="KW-1185">Reference proteome</keyword>
<dbReference type="Proteomes" id="UP001596028">
    <property type="component" value="Unassembled WGS sequence"/>
</dbReference>
<keyword evidence="1" id="KW-0805">Transcription regulation</keyword>
<dbReference type="RefSeq" id="WP_378098274.1">
    <property type="nucleotide sequence ID" value="NZ_JBHSEP010000011.1"/>
</dbReference>
<reference evidence="6" key="1">
    <citation type="journal article" date="2019" name="Int. J. Syst. Evol. Microbiol.">
        <title>The Global Catalogue of Microorganisms (GCM) 10K type strain sequencing project: providing services to taxonomists for standard genome sequencing and annotation.</title>
        <authorList>
            <consortium name="The Broad Institute Genomics Platform"/>
            <consortium name="The Broad Institute Genome Sequencing Center for Infectious Disease"/>
            <person name="Wu L."/>
            <person name="Ma J."/>
        </authorList>
    </citation>
    <scope>NUCLEOTIDE SEQUENCE [LARGE SCALE GENOMIC DNA]</scope>
    <source>
        <strain evidence="6">CCUG 49571</strain>
    </source>
</reference>
<evidence type="ECO:0000256" key="1">
    <source>
        <dbReference type="ARBA" id="ARBA00023015"/>
    </source>
</evidence>
<dbReference type="InterPro" id="IPR057727">
    <property type="entry name" value="WCX_dom"/>
</dbReference>
<dbReference type="PIRSF" id="PIRSF016838">
    <property type="entry name" value="PafC"/>
    <property type="match status" value="1"/>
</dbReference>
<proteinExistence type="predicted"/>
<gene>
    <name evidence="5" type="ORF">ACFO3S_16210</name>
</gene>
<evidence type="ECO:0000313" key="5">
    <source>
        <dbReference type="EMBL" id="MFC4599799.1"/>
    </source>
</evidence>
<feature type="domain" description="HTH deoR-type" evidence="4">
    <location>
        <begin position="2"/>
        <end position="57"/>
    </location>
</feature>
<dbReference type="InterPro" id="IPR036390">
    <property type="entry name" value="WH_DNA-bd_sf"/>
</dbReference>
<dbReference type="InterPro" id="IPR051534">
    <property type="entry name" value="CBASS_pafABC_assoc_protein"/>
</dbReference>
<dbReference type="SUPFAM" id="SSF46785">
    <property type="entry name" value="Winged helix' DNA-binding domain"/>
    <property type="match status" value="1"/>
</dbReference>
<dbReference type="InterPro" id="IPR001034">
    <property type="entry name" value="DeoR_HTH"/>
</dbReference>
<dbReference type="InterPro" id="IPR018356">
    <property type="entry name" value="Tscrpt_reg_HTH_DeoR_CS"/>
</dbReference>
<dbReference type="EMBL" id="JBHSEP010000011">
    <property type="protein sequence ID" value="MFC4599799.1"/>
    <property type="molecule type" value="Genomic_DNA"/>
</dbReference>
<sequence>MRADRLLALLSLLQTRGRLTTREMARELEVSDRTVHRDMEALAAAGIPVYAERGAGGGWRLSEGYRNRITGITVDEIRSLLLLHSSSVVADLGLNEPSGTALRKLLSALPEAARQDAAHVRERIHIDGAGWHSAPSRAPYLRIVQEAIWQQRKLRIGYRGQNADESSVRTVLPLGLVAKTSIWYMVAMEEKAENDALRTFRISRLQEAAMLDAAFERPDGFDLAVYWERSMERFKAELPCYPAKVRVSSARWEAFSREKFVKTISCEENRESGFVESFVEFNTLESARDLVMKYGRDAEALAPGELRAAVREECLAAAALYAE</sequence>
<dbReference type="PANTHER" id="PTHR34580:SF1">
    <property type="entry name" value="PROTEIN PAFC"/>
    <property type="match status" value="1"/>
</dbReference>
<dbReference type="Pfam" id="PF25583">
    <property type="entry name" value="WCX"/>
    <property type="match status" value="1"/>
</dbReference>
<organism evidence="5 6">
    <name type="scientific">Cohnella hongkongensis</name>
    <dbReference type="NCBI Taxonomy" id="178337"/>
    <lineage>
        <taxon>Bacteria</taxon>
        <taxon>Bacillati</taxon>
        <taxon>Bacillota</taxon>
        <taxon>Bacilli</taxon>
        <taxon>Bacillales</taxon>
        <taxon>Paenibacillaceae</taxon>
        <taxon>Cohnella</taxon>
    </lineage>
</organism>
<evidence type="ECO:0000256" key="3">
    <source>
        <dbReference type="ARBA" id="ARBA00023163"/>
    </source>
</evidence>
<name>A0ABV9FI12_9BACL</name>
<dbReference type="InterPro" id="IPR013196">
    <property type="entry name" value="HTH_11"/>
</dbReference>
<evidence type="ECO:0000259" key="4">
    <source>
        <dbReference type="PROSITE" id="PS51000"/>
    </source>
</evidence>
<evidence type="ECO:0000313" key="6">
    <source>
        <dbReference type="Proteomes" id="UP001596028"/>
    </source>
</evidence>
<keyword evidence="2" id="KW-0238">DNA-binding</keyword>
<dbReference type="InterPro" id="IPR036388">
    <property type="entry name" value="WH-like_DNA-bd_sf"/>
</dbReference>
<accession>A0ABV9FI12</accession>
<dbReference type="InterPro" id="IPR026881">
    <property type="entry name" value="WYL_dom"/>
</dbReference>